<protein>
    <submittedName>
        <fullName evidence="3">TIM barrel protein</fullName>
    </submittedName>
</protein>
<keyword evidence="1" id="KW-0732">Signal</keyword>
<comment type="caution">
    <text evidence="3">The sequence shown here is derived from an EMBL/GenBank/DDBJ whole genome shotgun (WGS) entry which is preliminary data.</text>
</comment>
<dbReference type="AlphaFoldDB" id="A0A7C9BCY5"/>
<dbReference type="RefSeq" id="WP_152760619.1">
    <property type="nucleotide sequence ID" value="NZ_WHLY01000002.1"/>
</dbReference>
<feature type="domain" description="Xylose isomerase-like TIM barrel" evidence="2">
    <location>
        <begin position="57"/>
        <end position="268"/>
    </location>
</feature>
<feature type="signal peptide" evidence="1">
    <location>
        <begin position="1"/>
        <end position="25"/>
    </location>
</feature>
<dbReference type="SUPFAM" id="SSF51658">
    <property type="entry name" value="Xylose isomerase-like"/>
    <property type="match status" value="1"/>
</dbReference>
<evidence type="ECO:0000313" key="3">
    <source>
        <dbReference type="EMBL" id="MPR34418.1"/>
    </source>
</evidence>
<dbReference type="InterPro" id="IPR036237">
    <property type="entry name" value="Xyl_isomerase-like_sf"/>
</dbReference>
<dbReference type="EMBL" id="WHLY01000002">
    <property type="protein sequence ID" value="MPR34418.1"/>
    <property type="molecule type" value="Genomic_DNA"/>
</dbReference>
<dbReference type="InterPro" id="IPR050312">
    <property type="entry name" value="IolE/XylAMocC-like"/>
</dbReference>
<evidence type="ECO:0000259" key="2">
    <source>
        <dbReference type="Pfam" id="PF01261"/>
    </source>
</evidence>
<keyword evidence="4" id="KW-1185">Reference proteome</keyword>
<dbReference type="PANTHER" id="PTHR12110">
    <property type="entry name" value="HYDROXYPYRUVATE ISOMERASE"/>
    <property type="match status" value="1"/>
</dbReference>
<feature type="chain" id="PRO_5028903806" evidence="1">
    <location>
        <begin position="26"/>
        <end position="290"/>
    </location>
</feature>
<gene>
    <name evidence="3" type="ORF">GBK04_13895</name>
</gene>
<dbReference type="InterPro" id="IPR013022">
    <property type="entry name" value="Xyl_isomerase-like_TIM-brl"/>
</dbReference>
<evidence type="ECO:0000256" key="1">
    <source>
        <dbReference type="SAM" id="SignalP"/>
    </source>
</evidence>
<sequence>MKKITLVLAALALVLLFTNLPEALAQKKGKPLYTFPLGVQAYTYRAHFPKDVEGTLDRIQSLGITEIEGGAPKGYTPEQFKKMCADRGISIPSTGAGYEELVKSPEEVAQRAKTLGAQYVMVAWIPHEKGNFTLENAKKAVEDFNRAGKVLQESGITFCYHDHGYEFQPYGDGTLLDYIIQNTDPKYVSFEMDVLWTQFGGGDPVKLLNKYPNRWKLMHLKDLKKGVKGDLTGGTPAENDVPLGSGQVAMEEVIRTAKKIGIKHFFIEDESNKELEYVPISIAYIKGLKQ</sequence>
<accession>A0A7C9BCY5</accession>
<name>A0A7C9BCY5_9BACT</name>
<reference evidence="3 4" key="1">
    <citation type="submission" date="2019-10" db="EMBL/GenBank/DDBJ databases">
        <title>Draft Genome Sequence of Cytophagaceae sp. SJW1-29.</title>
        <authorList>
            <person name="Choi A."/>
        </authorList>
    </citation>
    <scope>NUCLEOTIDE SEQUENCE [LARGE SCALE GENOMIC DNA]</scope>
    <source>
        <strain evidence="3 4">SJW1-29</strain>
    </source>
</reference>
<dbReference type="Pfam" id="PF01261">
    <property type="entry name" value="AP_endonuc_2"/>
    <property type="match status" value="1"/>
</dbReference>
<proteinExistence type="predicted"/>
<dbReference type="PANTHER" id="PTHR12110:SF41">
    <property type="entry name" value="INOSOSE DEHYDRATASE"/>
    <property type="match status" value="1"/>
</dbReference>
<evidence type="ECO:0000313" key="4">
    <source>
        <dbReference type="Proteomes" id="UP000479293"/>
    </source>
</evidence>
<dbReference type="Proteomes" id="UP000479293">
    <property type="component" value="Unassembled WGS sequence"/>
</dbReference>
<dbReference type="Gene3D" id="3.20.20.150">
    <property type="entry name" value="Divalent-metal-dependent TIM barrel enzymes"/>
    <property type="match status" value="1"/>
</dbReference>
<organism evidence="3 4">
    <name type="scientific">Salmonirosea aquatica</name>
    <dbReference type="NCBI Taxonomy" id="2654236"/>
    <lineage>
        <taxon>Bacteria</taxon>
        <taxon>Pseudomonadati</taxon>
        <taxon>Bacteroidota</taxon>
        <taxon>Cytophagia</taxon>
        <taxon>Cytophagales</taxon>
        <taxon>Spirosomataceae</taxon>
        <taxon>Salmonirosea</taxon>
    </lineage>
</organism>